<dbReference type="AlphaFoldDB" id="A0A8H6HGK6"/>
<proteinExistence type="predicted"/>
<evidence type="ECO:0000256" key="1">
    <source>
        <dbReference type="SAM" id="MobiDB-lite"/>
    </source>
</evidence>
<keyword evidence="3" id="KW-1185">Reference proteome</keyword>
<dbReference type="EMBL" id="JACGCI010000106">
    <property type="protein sequence ID" value="KAF6745381.1"/>
    <property type="molecule type" value="Genomic_DNA"/>
</dbReference>
<reference evidence="2 3" key="1">
    <citation type="submission" date="2020-07" db="EMBL/GenBank/DDBJ databases">
        <title>Comparative genomics of pyrophilous fungi reveals a link between fire events and developmental genes.</title>
        <authorList>
            <consortium name="DOE Joint Genome Institute"/>
            <person name="Steindorff A.S."/>
            <person name="Carver A."/>
            <person name="Calhoun S."/>
            <person name="Stillman K."/>
            <person name="Liu H."/>
            <person name="Lipzen A."/>
            <person name="Pangilinan J."/>
            <person name="Labutti K."/>
            <person name="Bruns T.D."/>
            <person name="Grigoriev I.V."/>
        </authorList>
    </citation>
    <scope>NUCLEOTIDE SEQUENCE [LARGE SCALE GENOMIC DNA]</scope>
    <source>
        <strain evidence="2 3">CBS 144469</strain>
    </source>
</reference>
<feature type="region of interest" description="Disordered" evidence="1">
    <location>
        <begin position="124"/>
        <end position="152"/>
    </location>
</feature>
<comment type="caution">
    <text evidence="2">The sequence shown here is derived from an EMBL/GenBank/DDBJ whole genome shotgun (WGS) entry which is preliminary data.</text>
</comment>
<name>A0A8H6HGK6_9AGAR</name>
<dbReference type="Proteomes" id="UP000521943">
    <property type="component" value="Unassembled WGS sequence"/>
</dbReference>
<gene>
    <name evidence="2" type="ORF">DFP72DRAFT_1091443</name>
</gene>
<accession>A0A8H6HGK6</accession>
<protein>
    <submittedName>
        <fullName evidence="2">Uncharacterized protein</fullName>
    </submittedName>
</protein>
<organism evidence="2 3">
    <name type="scientific">Ephemerocybe angulata</name>
    <dbReference type="NCBI Taxonomy" id="980116"/>
    <lineage>
        <taxon>Eukaryota</taxon>
        <taxon>Fungi</taxon>
        <taxon>Dikarya</taxon>
        <taxon>Basidiomycota</taxon>
        <taxon>Agaricomycotina</taxon>
        <taxon>Agaricomycetes</taxon>
        <taxon>Agaricomycetidae</taxon>
        <taxon>Agaricales</taxon>
        <taxon>Agaricineae</taxon>
        <taxon>Psathyrellaceae</taxon>
        <taxon>Ephemerocybe</taxon>
    </lineage>
</organism>
<evidence type="ECO:0000313" key="2">
    <source>
        <dbReference type="EMBL" id="KAF6745381.1"/>
    </source>
</evidence>
<evidence type="ECO:0000313" key="3">
    <source>
        <dbReference type="Proteomes" id="UP000521943"/>
    </source>
</evidence>
<sequence>MAASKPCLVSRSQPDEIRAARYFALLSFNPELKHHRRDLTYNCVYLSTQKRCLQYHFANGWRSARQCAFVDASQRGFPRQLIRPWAFFNCATHSDFRYIVSSVNTATLAFPKTSSLYHACSAGDPSSGGHMAPSQPTPPSHEHQDKAQSPAPSLWRPYQRRVLTFGILLGFTERYLGMVRLESAGRPSNRKWPQLESQASAVLLCGHVWAVLPLGPIEVLFPSRETARPMASLNRRNVPRRILYNCLWSFRVRCPSRYGGPMFRAPARSAAPGRVRPADRLRLGPLTVLGCQVRLLPAGNAEGLGGNIEHGNLGDNPEENKRLSEHEWRIL</sequence>